<dbReference type="OMA" id="NCNSETR"/>
<feature type="compositionally biased region" description="Polar residues" evidence="2">
    <location>
        <begin position="477"/>
        <end position="505"/>
    </location>
</feature>
<feature type="domain" description="Cyclic nucleotide-binding" evidence="3">
    <location>
        <begin position="1074"/>
        <end position="1140"/>
    </location>
</feature>
<evidence type="ECO:0000313" key="4">
    <source>
        <dbReference type="EMBL" id="CAD8154339.1"/>
    </source>
</evidence>
<reference evidence="4" key="1">
    <citation type="submission" date="2021-01" db="EMBL/GenBank/DDBJ databases">
        <authorList>
            <consortium name="Genoscope - CEA"/>
            <person name="William W."/>
        </authorList>
    </citation>
    <scope>NUCLEOTIDE SEQUENCE</scope>
</reference>
<evidence type="ECO:0000313" key="5">
    <source>
        <dbReference type="Proteomes" id="UP000683925"/>
    </source>
</evidence>
<evidence type="ECO:0000256" key="2">
    <source>
        <dbReference type="SAM" id="MobiDB-lite"/>
    </source>
</evidence>
<evidence type="ECO:0000259" key="3">
    <source>
        <dbReference type="PROSITE" id="PS50042"/>
    </source>
</evidence>
<name>A0A8S1TTN6_PAROT</name>
<dbReference type="AlphaFoldDB" id="A0A8S1TTN6"/>
<keyword evidence="5" id="KW-1185">Reference proteome</keyword>
<dbReference type="Proteomes" id="UP000683925">
    <property type="component" value="Unassembled WGS sequence"/>
</dbReference>
<dbReference type="InterPro" id="IPR000595">
    <property type="entry name" value="cNMP-bd_dom"/>
</dbReference>
<comment type="caution">
    <text evidence="4">The sequence shown here is derived from an EMBL/GenBank/DDBJ whole genome shotgun (WGS) entry which is preliminary data.</text>
</comment>
<dbReference type="PROSITE" id="PS50042">
    <property type="entry name" value="CNMP_BINDING_3"/>
    <property type="match status" value="1"/>
</dbReference>
<feature type="compositionally biased region" description="Polar residues" evidence="2">
    <location>
        <begin position="517"/>
        <end position="526"/>
    </location>
</feature>
<proteinExistence type="predicted"/>
<gene>
    <name evidence="4" type="ORF">POCTA_138.1.T0290109</name>
</gene>
<organism evidence="4 5">
    <name type="scientific">Paramecium octaurelia</name>
    <dbReference type="NCBI Taxonomy" id="43137"/>
    <lineage>
        <taxon>Eukaryota</taxon>
        <taxon>Sar</taxon>
        <taxon>Alveolata</taxon>
        <taxon>Ciliophora</taxon>
        <taxon>Intramacronucleata</taxon>
        <taxon>Oligohymenophorea</taxon>
        <taxon>Peniculida</taxon>
        <taxon>Parameciidae</taxon>
        <taxon>Paramecium</taxon>
    </lineage>
</organism>
<protein>
    <recommendedName>
        <fullName evidence="3">Cyclic nucleotide-binding domain-containing protein</fullName>
    </recommendedName>
</protein>
<accession>A0A8S1TTN6</accession>
<dbReference type="OrthoDB" id="299700at2759"/>
<feature type="region of interest" description="Disordered" evidence="2">
    <location>
        <begin position="428"/>
        <end position="526"/>
    </location>
</feature>
<dbReference type="EMBL" id="CAJJDP010000029">
    <property type="protein sequence ID" value="CAD8154339.1"/>
    <property type="molecule type" value="Genomic_DNA"/>
</dbReference>
<feature type="compositionally biased region" description="Low complexity" evidence="2">
    <location>
        <begin position="466"/>
        <end position="476"/>
    </location>
</feature>
<feature type="coiled-coil region" evidence="1">
    <location>
        <begin position="242"/>
        <end position="269"/>
    </location>
</feature>
<sequence>MKQKNNMQLPCCKNHDFCGIKYDFHESDKSQIQIQEERALSANIDQFRQSRGLSGERQINLNQMTEQALDDWYCQSQNRPMEQLLNNKKRFYVPQQYAEELKSRYRLPTTQKGIKEYLFTDQISKNEKYIIQNGESILNPKNLLFNHTRLEPKILMFGQPIQEREDKKLKRKQVGSRRRGVLLQSDENYRRLSSVDNQSRRFSVHEQPIHQNQQQRTIENHLFLQNYENITRNYTKNEEVPLSFAYKEINQLQQQIEKQEKVKQPEENQIVKCENSQQEKQMIDNNFRSMMKFHQREQAEIRKQLNQAVQSIKQLINPDSEYEQKISNLNLIPKPFQFTQTQQSQNQITNPDKMSQGHQTKKNSEARTRIHTIDQLESTLLTSNMIDNIKGLKKKNDDKSNKEKFDGNLLEKVNNKLMKEEKLKMCETDSIDQKPHQAPHKQTRQTRSSIQQNCKVSSVSRRTTINNNLNMSLSLNKGDNQSQNVTKDDNQGQNAPKGDNQSQNDFKGDSKNKNVIKGNNQSQNVTKQVLAWNRKDSLNQKEQKQQNSNSNIPEIKQLFNYINQGRSENVEINEEEDIIYIQQLINPTISNKSVMLSNKQSDVSVANSKQLIQKTKQLLNCNSETRIKYKTELVNFNALLDEKYEKQQEDKYFWYNKGIKHIKDNIETALHCFKQALITNPLDSNAVQLVAIIYEKMGKIMTAKKWFQLALQFTETNQLKFRYALCLYKTGSFKASQQLLDLIIQNDNSKDRSLYVYLRGICAKRMFNLERAAEDYKIVKESSRATNYSLCIHFMLAVLFSQKRQLEIKFNPLVFCEFHKLVTSIIEQDVYIENLVKFWINQQWVREDELLIELKQTSFFKRIATSILRVFLKNMKLIVVEKDNVIFPKENEVHVIVAGNVNVYDHRVQYKRPDIIANYKQGDILGCPDKDNGLCNISDIWFLTQTRLELISIQKNYFEELWEAQQQMEGIELLTRLQQLSIFKGVSILTLYKLVYELMEKLNLKKNTVLFNDGSYYENFEYIHLRKQTKATIQMTHRLIDQYKHCHFQSKLKKLIIKHKHKIDQLKYNRMHLEGFYIMLSGMCEIENPNGFNNYYIKYGDYFGETLMFNTKGFNSFGRIRAFQNDVTILKLSRFHFNKIPTLDLRIMEKNCEKRQEILDLDRIYKQKQKIKEIQLQKQHNTYN</sequence>
<feature type="region of interest" description="Disordered" evidence="2">
    <location>
        <begin position="343"/>
        <end position="369"/>
    </location>
</feature>
<keyword evidence="1" id="KW-0175">Coiled coil</keyword>
<evidence type="ECO:0000256" key="1">
    <source>
        <dbReference type="SAM" id="Coils"/>
    </source>
</evidence>
<feature type="compositionally biased region" description="Polar residues" evidence="2">
    <location>
        <begin position="445"/>
        <end position="465"/>
    </location>
</feature>